<dbReference type="EMBL" id="CP002417">
    <property type="protein sequence ID" value="ADU36241.1"/>
    <property type="molecule type" value="Genomic_DNA"/>
</dbReference>
<name>E6V9V3_VARPE</name>
<organism evidence="1 2">
    <name type="scientific">Variovorax paradoxus (strain EPS)</name>
    <dbReference type="NCBI Taxonomy" id="595537"/>
    <lineage>
        <taxon>Bacteria</taxon>
        <taxon>Pseudomonadati</taxon>
        <taxon>Pseudomonadota</taxon>
        <taxon>Betaproteobacteria</taxon>
        <taxon>Burkholderiales</taxon>
        <taxon>Comamonadaceae</taxon>
        <taxon>Variovorax</taxon>
    </lineage>
</organism>
<proteinExistence type="predicted"/>
<reference evidence="1 2" key="2">
    <citation type="journal article" date="2013" name="Genome Announc.">
        <title>Genome of the Root-Associated Plant Growth-Promoting Bacterium Variovorax paradoxus Strain EPS.</title>
        <authorList>
            <person name="Han J.I."/>
            <person name="Spain J.C."/>
            <person name="Leadbetter J.R."/>
            <person name="Ovchinnikova G."/>
            <person name="Goodwin L.A."/>
            <person name="Han C.S."/>
            <person name="Woyke T."/>
            <person name="Davenport K.W."/>
            <person name="Orwin P.M."/>
        </authorList>
    </citation>
    <scope>NUCLEOTIDE SEQUENCE [LARGE SCALE GENOMIC DNA]</scope>
    <source>
        <strain evidence="1 2">EPS</strain>
    </source>
</reference>
<protein>
    <submittedName>
        <fullName evidence="1">Uncharacterized protein</fullName>
    </submittedName>
</protein>
<evidence type="ECO:0000313" key="2">
    <source>
        <dbReference type="Proteomes" id="UP000008917"/>
    </source>
</evidence>
<dbReference type="AlphaFoldDB" id="E6V9V3"/>
<dbReference type="HOGENOM" id="CLU_2572907_0_0_4"/>
<dbReference type="OrthoDB" id="8818285at2"/>
<sequence length="83" mass="9106">MATLYLTMTEKLSAHWRANSNTYPKKFVLTPAQRAEYNESRLMCGADPKTISEPKHMGVPIEVTENTPGVMIAADGGEVPLQA</sequence>
<evidence type="ECO:0000313" key="1">
    <source>
        <dbReference type="EMBL" id="ADU36241.1"/>
    </source>
</evidence>
<gene>
    <name evidence="1" type="ordered locus">Varpa_2033</name>
</gene>
<dbReference type="Proteomes" id="UP000008917">
    <property type="component" value="Chromosome"/>
</dbReference>
<accession>E6V9V3</accession>
<reference evidence="2" key="1">
    <citation type="submission" date="2010-12" db="EMBL/GenBank/DDBJ databases">
        <title>Complete sequence of Variovorax paradoxus EPS.</title>
        <authorList>
            <consortium name="US DOE Joint Genome Institute"/>
            <person name="Lucas S."/>
            <person name="Copeland A."/>
            <person name="Lapidus A."/>
            <person name="Cheng J.-F."/>
            <person name="Goodwin L."/>
            <person name="Pitluck S."/>
            <person name="Teshima H."/>
            <person name="Detter J.C."/>
            <person name="Han C."/>
            <person name="Tapia R."/>
            <person name="Land M."/>
            <person name="Hauser L."/>
            <person name="Kyrpides N."/>
            <person name="Ivanova N."/>
            <person name="Ovchinnikova G."/>
            <person name="Orwin P."/>
            <person name="Han J.-I.G."/>
            <person name="Woyke T."/>
        </authorList>
    </citation>
    <scope>NUCLEOTIDE SEQUENCE [LARGE SCALE GENOMIC DNA]</scope>
    <source>
        <strain evidence="2">EPS</strain>
    </source>
</reference>
<dbReference type="KEGG" id="vpe:Varpa_2033"/>